<reference evidence="1" key="1">
    <citation type="submission" date="2020-10" db="EMBL/GenBank/DDBJ databases">
        <authorList>
            <person name="Gilroy R."/>
        </authorList>
    </citation>
    <scope>NUCLEOTIDE SEQUENCE</scope>
    <source>
        <strain evidence="1">CHK154-7741</strain>
    </source>
</reference>
<dbReference type="AlphaFoldDB" id="A0A9D1MZS7"/>
<protein>
    <submittedName>
        <fullName evidence="1">Uncharacterized protein</fullName>
    </submittedName>
</protein>
<sequence>MKIFPVSLSVYKNQKSNNIKTTSPVNMPPNLNAQKDTVSFKALKNMVQMQIDELDKNIKNNIDPFMQDSRELYLGIGKIGLAAQNIKDTFENEANNLFHKQMEIFDIKNNPYVKKYKKYTSRETEFKDNIKKFNQLLSVSQIPMYDKPHIKNAFEQAKNTAYFESNDEIEKIKPLTNYFNNSYKELNDKISNVTFQKNNPDLFEEILKTKDILMNAQYFMFITPYHAAVKLKMKKDEIEKDMNNPKNGLLKNLDAVDRLHSVSDSVIKSTKIYYKNKSSIETFVNQYNDIHAVLPSENEIKSAYKKLLDKSNELLKEQFSNTDEFYQKEYKDKKVTINLQKIDKTLKMQKKIIRELQKLVEKG</sequence>
<dbReference type="EMBL" id="DVOD01000030">
    <property type="protein sequence ID" value="HIU92301.1"/>
    <property type="molecule type" value="Genomic_DNA"/>
</dbReference>
<evidence type="ECO:0000313" key="1">
    <source>
        <dbReference type="EMBL" id="HIU92301.1"/>
    </source>
</evidence>
<comment type="caution">
    <text evidence="1">The sequence shown here is derived from an EMBL/GenBank/DDBJ whole genome shotgun (WGS) entry which is preliminary data.</text>
</comment>
<organism evidence="1 2">
    <name type="scientific">Candidatus Limenecus avicola</name>
    <dbReference type="NCBI Taxonomy" id="2840847"/>
    <lineage>
        <taxon>Bacteria</taxon>
        <taxon>Bacillati</taxon>
        <taxon>Bacillota</taxon>
        <taxon>Clostridia</taxon>
        <taxon>Eubacteriales</taxon>
        <taxon>Clostridiaceae</taxon>
        <taxon>Clostridiaceae incertae sedis</taxon>
        <taxon>Candidatus Limenecus</taxon>
    </lineage>
</organism>
<dbReference type="Proteomes" id="UP000886748">
    <property type="component" value="Unassembled WGS sequence"/>
</dbReference>
<evidence type="ECO:0000313" key="2">
    <source>
        <dbReference type="Proteomes" id="UP000886748"/>
    </source>
</evidence>
<name>A0A9D1MZS7_9CLOT</name>
<proteinExistence type="predicted"/>
<gene>
    <name evidence="1" type="ORF">IAD26_04100</name>
</gene>
<reference evidence="1" key="2">
    <citation type="journal article" date="2021" name="PeerJ">
        <title>Extensive microbial diversity within the chicken gut microbiome revealed by metagenomics and culture.</title>
        <authorList>
            <person name="Gilroy R."/>
            <person name="Ravi A."/>
            <person name="Getino M."/>
            <person name="Pursley I."/>
            <person name="Horton D.L."/>
            <person name="Alikhan N.F."/>
            <person name="Baker D."/>
            <person name="Gharbi K."/>
            <person name="Hall N."/>
            <person name="Watson M."/>
            <person name="Adriaenssens E.M."/>
            <person name="Foster-Nyarko E."/>
            <person name="Jarju S."/>
            <person name="Secka A."/>
            <person name="Antonio M."/>
            <person name="Oren A."/>
            <person name="Chaudhuri R.R."/>
            <person name="La Ragione R."/>
            <person name="Hildebrand F."/>
            <person name="Pallen M.J."/>
        </authorList>
    </citation>
    <scope>NUCLEOTIDE SEQUENCE</scope>
    <source>
        <strain evidence="1">CHK154-7741</strain>
    </source>
</reference>
<accession>A0A9D1MZS7</accession>